<dbReference type="InterPro" id="IPR017853">
    <property type="entry name" value="GH"/>
</dbReference>
<feature type="binding site" evidence="6">
    <location>
        <begin position="537"/>
        <end position="538"/>
    </location>
    <ligand>
        <name>alpha-maltose 1-phosphate</name>
        <dbReference type="ChEBI" id="CHEBI:63576"/>
    </ligand>
</feature>
<dbReference type="InterPro" id="IPR026585">
    <property type="entry name" value="GlgE"/>
</dbReference>
<keyword evidence="4 6" id="KW-0119">Carbohydrate metabolism</keyword>
<evidence type="ECO:0000256" key="5">
    <source>
        <dbReference type="ARBA" id="ARBA00048735"/>
    </source>
</evidence>
<sequence length="677" mass="78419">MPETRKNTAAAVADPRAGRVRAVIDAVLPCVDAGRFAVKRVAGEPFHVEAHCFTDGHDVLRVVLQWREETQESFHEVEMRLRHNDEWLGSFTPPAPGRYVYTVTAWVDHFESWRHELERRVDEEDVRIAVLVGAHLLEEAAARAKGADQQALKQWAAQLSEAAAQHHASDLKTLALNPSLAELARRYPDRSLAVTHPVLLPLVADRERARYSTWYELFPRSASPEPGRHGTFKDVEALLPYVAEMGFDVLYFPPIHPIGRTRRKGKNNTLVAQADDVGSPWAIGAAEGGHKDILPELGTLEDFRRLVARARDFGIEIALDIAFQCAPDHPYVKDHPQWFRWRPDGTVQYAENPPKKYQDIYPFNFETEDWPALWRELKSVFDHWIAQGVRIFRVDNPHTKSFLFWEWVITHLKREHPDLILLSEAFTRPKVMHRLAKLGFTQSYTYYTWRNTKQELIDYFTELSQGPGREYFRPNVWPNTPDILHERLQSGERATFMARLVLAATLAANYGLYGPAYELMESAPLKPGSEEYLNSEKYQLRHWDRDRPDSLKPFIARVNRIRRENPALQSDWSLKFFPIDNEHLIAYGKRSDDGENVILTVVNLDPHFPQSGWLAVDLAWLGVDPHLPYQVHDLLSEQRFTWHGERNFILLDPRHSPAHVLRLRRRVRSEQDFDYFD</sequence>
<name>A0ABY6MTQ0_9BURK</name>
<protein>
    <recommendedName>
        <fullName evidence="6">Alpha-1,4-glucan:maltose-1-phosphate maltosyltransferase</fullName>
        <shortName evidence="6">GMPMT</shortName>
        <ecNumber evidence="6">2.4.99.16</ecNumber>
    </recommendedName>
    <alternativeName>
        <fullName evidence="6">(1-&gt;4)-alpha-D-glucan:maltose-1-phosphate alpha-D-maltosyltransferase</fullName>
    </alternativeName>
</protein>
<gene>
    <name evidence="6" type="primary">glgE</name>
    <name evidence="8" type="ORF">OMP39_01840</name>
</gene>
<comment type="subunit">
    <text evidence="1 6">Homodimer.</text>
</comment>
<feature type="binding site" evidence="6">
    <location>
        <position position="396"/>
    </location>
    <ligand>
        <name>alpha-maltose 1-phosphate</name>
        <dbReference type="ChEBI" id="CHEBI:63576"/>
    </ligand>
</feature>
<feature type="binding site" evidence="6">
    <location>
        <position position="359"/>
    </location>
    <ligand>
        <name>alpha-maltose 1-phosphate</name>
        <dbReference type="ChEBI" id="CHEBI:63576"/>
    </ligand>
</feature>
<dbReference type="Gene3D" id="1.20.58.80">
    <property type="entry name" value="Phosphotransferase system, lactose/cellobiose-type IIA subunit"/>
    <property type="match status" value="1"/>
</dbReference>
<evidence type="ECO:0000313" key="8">
    <source>
        <dbReference type="EMBL" id="UZD55356.1"/>
    </source>
</evidence>
<evidence type="ECO:0000256" key="1">
    <source>
        <dbReference type="ARBA" id="ARBA00011738"/>
    </source>
</evidence>
<feature type="active site" description="Nucleophile" evidence="6">
    <location>
        <position position="395"/>
    </location>
</feature>
<comment type="similarity">
    <text evidence="6">Belongs to the glycosyl hydrolase 13 family. GlgE subfamily.</text>
</comment>
<accession>A0ABY6MTQ0</accession>
<evidence type="ECO:0000259" key="7">
    <source>
        <dbReference type="SMART" id="SM00642"/>
    </source>
</evidence>
<evidence type="ECO:0000256" key="6">
    <source>
        <dbReference type="HAMAP-Rule" id="MF_02124"/>
    </source>
</evidence>
<dbReference type="RefSeq" id="WP_264893111.1">
    <property type="nucleotide sequence ID" value="NZ_CP110257.1"/>
</dbReference>
<keyword evidence="2 6" id="KW-0328">Glycosyltransferase</keyword>
<evidence type="ECO:0000256" key="2">
    <source>
        <dbReference type="ARBA" id="ARBA00022676"/>
    </source>
</evidence>
<dbReference type="Gene3D" id="3.20.20.80">
    <property type="entry name" value="Glycosidases"/>
    <property type="match status" value="1"/>
</dbReference>
<comment type="function">
    <text evidence="6">Maltosyltransferase that uses maltose 1-phosphate (M1P) as the sugar donor to elongate linear or branched alpha-(1-&gt;4)-glucans. Is involved in a branched alpha-glucan biosynthetic pathway from trehalose, together with TreS, Mak and GlgB.</text>
</comment>
<dbReference type="EC" id="2.4.99.16" evidence="6"/>
<dbReference type="Pfam" id="PF21702">
    <property type="entry name" value="GLGE_C"/>
    <property type="match status" value="1"/>
</dbReference>
<organism evidence="8 9">
    <name type="scientific">Caldimonas aquatica</name>
    <dbReference type="NCBI Taxonomy" id="376175"/>
    <lineage>
        <taxon>Bacteria</taxon>
        <taxon>Pseudomonadati</taxon>
        <taxon>Pseudomonadota</taxon>
        <taxon>Betaproteobacteria</taxon>
        <taxon>Burkholderiales</taxon>
        <taxon>Sphaerotilaceae</taxon>
        <taxon>Caldimonas</taxon>
    </lineage>
</organism>
<dbReference type="SUPFAM" id="SSF51445">
    <property type="entry name" value="(Trans)glycosidases"/>
    <property type="match status" value="1"/>
</dbReference>
<dbReference type="PANTHER" id="PTHR47786">
    <property type="entry name" value="ALPHA-1,4-GLUCAN:MALTOSE-1-PHOSPHATE MALTOSYLTRANSFERASE"/>
    <property type="match status" value="1"/>
</dbReference>
<dbReference type="Pfam" id="PF11896">
    <property type="entry name" value="GlgE_dom_N_S"/>
    <property type="match status" value="1"/>
</dbReference>
<keyword evidence="3 6" id="KW-0808">Transferase</keyword>
<dbReference type="InterPro" id="IPR049171">
    <property type="entry name" value="GLGE_C"/>
</dbReference>
<comment type="catalytic activity">
    <reaction evidence="5 6">
        <text>alpha-maltose 1-phosphate + [(1-&gt;4)-alpha-D-glucosyl](n) = [(1-&gt;4)-alpha-D-glucosyl](n+2) + phosphate</text>
        <dbReference type="Rhea" id="RHEA:42692"/>
        <dbReference type="Rhea" id="RHEA-COMP:9584"/>
        <dbReference type="Rhea" id="RHEA-COMP:10183"/>
        <dbReference type="ChEBI" id="CHEBI:15444"/>
        <dbReference type="ChEBI" id="CHEBI:43474"/>
        <dbReference type="ChEBI" id="CHEBI:63576"/>
        <dbReference type="EC" id="2.4.99.16"/>
    </reaction>
</comment>
<evidence type="ECO:0000313" key="9">
    <source>
        <dbReference type="Proteomes" id="UP001163266"/>
    </source>
</evidence>
<dbReference type="InterPro" id="IPR021828">
    <property type="entry name" value="GlgE_dom_N/S"/>
</dbReference>
<dbReference type="HAMAP" id="MF_02124">
    <property type="entry name" value="GlgE"/>
    <property type="match status" value="1"/>
</dbReference>
<feature type="site" description="Transition state stabilizer" evidence="6">
    <location>
        <position position="482"/>
    </location>
</feature>
<dbReference type="InterPro" id="IPR013780">
    <property type="entry name" value="Glyco_hydro_b"/>
</dbReference>
<dbReference type="Proteomes" id="UP001163266">
    <property type="component" value="Chromosome"/>
</dbReference>
<feature type="domain" description="Glycosyl hydrolase family 13 catalytic" evidence="7">
    <location>
        <begin position="212"/>
        <end position="562"/>
    </location>
</feature>
<feature type="active site" description="Proton donor" evidence="6">
    <location>
        <position position="424"/>
    </location>
</feature>
<dbReference type="SMART" id="SM00642">
    <property type="entry name" value="Aamy"/>
    <property type="match status" value="1"/>
</dbReference>
<proteinExistence type="inferred from homology"/>
<evidence type="ECO:0000256" key="3">
    <source>
        <dbReference type="ARBA" id="ARBA00022679"/>
    </source>
</evidence>
<dbReference type="CDD" id="cd11344">
    <property type="entry name" value="AmyAc_GlgE_like"/>
    <property type="match status" value="1"/>
</dbReference>
<dbReference type="InterPro" id="IPR013783">
    <property type="entry name" value="Ig-like_fold"/>
</dbReference>
<dbReference type="Gene3D" id="2.60.40.10">
    <property type="entry name" value="Immunoglobulins"/>
    <property type="match status" value="1"/>
</dbReference>
<feature type="binding site" evidence="6">
    <location>
        <position position="324"/>
    </location>
    <ligand>
        <name>alpha-maltose 1-phosphate</name>
        <dbReference type="ChEBI" id="CHEBI:63576"/>
    </ligand>
</feature>
<feature type="binding site" evidence="6">
    <location>
        <position position="264"/>
    </location>
    <ligand>
        <name>alpha-maltose 1-phosphate</name>
        <dbReference type="ChEBI" id="CHEBI:63576"/>
    </ligand>
</feature>
<dbReference type="Gene3D" id="2.60.40.1180">
    <property type="entry name" value="Golgi alpha-mannosidase II"/>
    <property type="match status" value="1"/>
</dbReference>
<dbReference type="PANTHER" id="PTHR47786:SF2">
    <property type="entry name" value="GLYCOSYL HYDROLASE FAMILY 13 CATALYTIC DOMAIN-CONTAINING PROTEIN"/>
    <property type="match status" value="1"/>
</dbReference>
<keyword evidence="9" id="KW-1185">Reference proteome</keyword>
<evidence type="ECO:0000256" key="4">
    <source>
        <dbReference type="ARBA" id="ARBA00023277"/>
    </source>
</evidence>
<dbReference type="EMBL" id="CP110257">
    <property type="protein sequence ID" value="UZD55356.1"/>
    <property type="molecule type" value="Genomic_DNA"/>
</dbReference>
<dbReference type="InterPro" id="IPR006047">
    <property type="entry name" value="GH13_cat_dom"/>
</dbReference>
<reference evidence="8" key="1">
    <citation type="submission" date="2022-10" db="EMBL/GenBank/DDBJ databases">
        <title>Complete genome sequence of Schlegelella aquatica LMG 23380.</title>
        <authorList>
            <person name="Musilova J."/>
            <person name="Kourilova X."/>
            <person name="Bezdicek M."/>
            <person name="Hermankova K."/>
            <person name="Obruca S."/>
            <person name="Sedlar K."/>
        </authorList>
    </citation>
    <scope>NUCLEOTIDE SEQUENCE</scope>
    <source>
        <strain evidence="8">LMG 23380</strain>
    </source>
</reference>